<proteinExistence type="predicted"/>
<organism evidence="2">
    <name type="scientific">uncultured bacterium esnapd21</name>
    <dbReference type="NCBI Taxonomy" id="1366603"/>
    <lineage>
        <taxon>Bacteria</taxon>
        <taxon>environmental samples</taxon>
    </lineage>
</organism>
<feature type="region of interest" description="Disordered" evidence="1">
    <location>
        <begin position="69"/>
        <end position="95"/>
    </location>
</feature>
<name>S5UD85_9BACT</name>
<feature type="compositionally biased region" description="Basic residues" evidence="1">
    <location>
        <begin position="86"/>
        <end position="95"/>
    </location>
</feature>
<protein>
    <submittedName>
        <fullName evidence="2">Uncharacterized protein</fullName>
    </submittedName>
</protein>
<sequence length="95" mass="10564">MDDDPLPHGLDVRMVEPHKFGSAEAPRKADEEEGAIPDILEAITHCVQDVEEVLPQQWRRLILGRPVSAPDAVEGGRDQLASRGACKSRRAMRLR</sequence>
<accession>S5UD85</accession>
<dbReference type="AlphaFoldDB" id="S5UD85"/>
<evidence type="ECO:0000256" key="1">
    <source>
        <dbReference type="SAM" id="MobiDB-lite"/>
    </source>
</evidence>
<dbReference type="EMBL" id="KF264561">
    <property type="protein sequence ID" value="AGS49902.1"/>
    <property type="molecule type" value="Genomic_DNA"/>
</dbReference>
<reference evidence="2" key="1">
    <citation type="journal article" date="2013" name="Proc. Natl. Acad. Sci. U.S.A.">
        <title>Mapping gene clusters within arrayed metagenomic libraries to expand the structural diversity of biomedically relevant natural products.</title>
        <authorList>
            <person name="Owen J.G."/>
            <person name="Reddy B.V."/>
            <person name="Ternei M.A."/>
            <person name="Charlop-Powers Z."/>
            <person name="Calle P.Y."/>
            <person name="Kim J.H."/>
            <person name="Brady S.F."/>
        </authorList>
    </citation>
    <scope>NUCLEOTIDE SEQUENCE</scope>
</reference>
<evidence type="ECO:0000313" key="2">
    <source>
        <dbReference type="EMBL" id="AGS49902.1"/>
    </source>
</evidence>